<reference evidence="4" key="1">
    <citation type="submission" date="2021-11" db="EMBL/GenBank/DDBJ databases">
        <authorList>
            <person name="Herlambang A."/>
            <person name="Guo Y."/>
            <person name="Takashima Y."/>
            <person name="Nishizawa T."/>
        </authorList>
    </citation>
    <scope>NUCLEOTIDE SEQUENCE</scope>
    <source>
        <strain evidence="4">E1425</strain>
    </source>
</reference>
<dbReference type="Pfam" id="PF00249">
    <property type="entry name" value="Myb_DNA-binding"/>
    <property type="match status" value="1"/>
</dbReference>
<dbReference type="SMART" id="SM00717">
    <property type="entry name" value="SANT"/>
    <property type="match status" value="5"/>
</dbReference>
<evidence type="ECO:0000313" key="4">
    <source>
        <dbReference type="EMBL" id="GJJ73137.1"/>
    </source>
</evidence>
<proteinExistence type="predicted"/>
<protein>
    <submittedName>
        <fullName evidence="4">Uncharacterized protein</fullName>
    </submittedName>
</protein>
<feature type="domain" description="Myb-like" evidence="2">
    <location>
        <begin position="781"/>
        <end position="854"/>
    </location>
</feature>
<comment type="caution">
    <text evidence="4">The sequence shown here is derived from an EMBL/GenBank/DDBJ whole genome shotgun (WGS) entry which is preliminary data.</text>
</comment>
<feature type="compositionally biased region" description="Polar residues" evidence="1">
    <location>
        <begin position="411"/>
        <end position="427"/>
    </location>
</feature>
<dbReference type="InterPro" id="IPR001005">
    <property type="entry name" value="SANT/Myb"/>
</dbReference>
<evidence type="ECO:0000259" key="3">
    <source>
        <dbReference type="PROSITE" id="PS51294"/>
    </source>
</evidence>
<dbReference type="InterPro" id="IPR009057">
    <property type="entry name" value="Homeodomain-like_sf"/>
</dbReference>
<evidence type="ECO:0000256" key="1">
    <source>
        <dbReference type="SAM" id="MobiDB-lite"/>
    </source>
</evidence>
<evidence type="ECO:0000259" key="2">
    <source>
        <dbReference type="PROSITE" id="PS50090"/>
    </source>
</evidence>
<feature type="region of interest" description="Disordered" evidence="1">
    <location>
        <begin position="74"/>
        <end position="120"/>
    </location>
</feature>
<feature type="domain" description="Myb-like" evidence="2">
    <location>
        <begin position="235"/>
        <end position="283"/>
    </location>
</feature>
<dbReference type="Proteomes" id="UP000827284">
    <property type="component" value="Unassembled WGS sequence"/>
</dbReference>
<organism evidence="4 5">
    <name type="scientific">Entomortierella parvispora</name>
    <dbReference type="NCBI Taxonomy" id="205924"/>
    <lineage>
        <taxon>Eukaryota</taxon>
        <taxon>Fungi</taxon>
        <taxon>Fungi incertae sedis</taxon>
        <taxon>Mucoromycota</taxon>
        <taxon>Mortierellomycotina</taxon>
        <taxon>Mortierellomycetes</taxon>
        <taxon>Mortierellales</taxon>
        <taxon>Mortierellaceae</taxon>
        <taxon>Entomortierella</taxon>
    </lineage>
</organism>
<dbReference type="EMBL" id="BQFW01000007">
    <property type="protein sequence ID" value="GJJ73137.1"/>
    <property type="molecule type" value="Genomic_DNA"/>
</dbReference>
<dbReference type="PANTHER" id="PTHR45614">
    <property type="entry name" value="MYB PROTEIN-RELATED"/>
    <property type="match status" value="1"/>
</dbReference>
<dbReference type="CDD" id="cd00167">
    <property type="entry name" value="SANT"/>
    <property type="match status" value="3"/>
</dbReference>
<feature type="region of interest" description="Disordered" evidence="1">
    <location>
        <begin position="215"/>
        <end position="240"/>
    </location>
</feature>
<dbReference type="PROSITE" id="PS50090">
    <property type="entry name" value="MYB_LIKE"/>
    <property type="match status" value="4"/>
</dbReference>
<feature type="domain" description="Myb-like" evidence="2">
    <location>
        <begin position="681"/>
        <end position="724"/>
    </location>
</feature>
<dbReference type="GO" id="GO:0000981">
    <property type="term" value="F:DNA-binding transcription factor activity, RNA polymerase II-specific"/>
    <property type="evidence" value="ECO:0007669"/>
    <property type="project" value="TreeGrafter"/>
</dbReference>
<feature type="region of interest" description="Disordered" evidence="1">
    <location>
        <begin position="411"/>
        <end position="444"/>
    </location>
</feature>
<evidence type="ECO:0000313" key="5">
    <source>
        <dbReference type="Proteomes" id="UP000827284"/>
    </source>
</evidence>
<dbReference type="Gene3D" id="1.10.10.60">
    <property type="entry name" value="Homeodomain-like"/>
    <property type="match status" value="3"/>
</dbReference>
<feature type="compositionally biased region" description="Low complexity" evidence="1">
    <location>
        <begin position="111"/>
        <end position="120"/>
    </location>
</feature>
<dbReference type="GO" id="GO:0000978">
    <property type="term" value="F:RNA polymerase II cis-regulatory region sequence-specific DNA binding"/>
    <property type="evidence" value="ECO:0007669"/>
    <property type="project" value="TreeGrafter"/>
</dbReference>
<feature type="domain" description="HTH myb-type" evidence="3">
    <location>
        <begin position="464"/>
        <end position="521"/>
    </location>
</feature>
<keyword evidence="5" id="KW-1185">Reference proteome</keyword>
<dbReference type="SUPFAM" id="SSF46689">
    <property type="entry name" value="Homeodomain-like"/>
    <property type="match status" value="3"/>
</dbReference>
<accession>A0A9P3HAJ7</accession>
<gene>
    <name evidence="4" type="ORF">EMPS_05495</name>
</gene>
<dbReference type="InterPro" id="IPR017930">
    <property type="entry name" value="Myb_dom"/>
</dbReference>
<feature type="domain" description="Myb-like" evidence="2">
    <location>
        <begin position="464"/>
        <end position="517"/>
    </location>
</feature>
<name>A0A9P3HAJ7_9FUNG</name>
<dbReference type="AlphaFoldDB" id="A0A9P3HAJ7"/>
<dbReference type="InterPro" id="IPR050560">
    <property type="entry name" value="MYB_TF"/>
</dbReference>
<dbReference type="GO" id="GO:0005634">
    <property type="term" value="C:nucleus"/>
    <property type="evidence" value="ECO:0007669"/>
    <property type="project" value="TreeGrafter"/>
</dbReference>
<dbReference type="Pfam" id="PF13921">
    <property type="entry name" value="Myb_DNA-bind_6"/>
    <property type="match status" value="2"/>
</dbReference>
<dbReference type="PROSITE" id="PS51294">
    <property type="entry name" value="HTH_MYB"/>
    <property type="match status" value="1"/>
</dbReference>
<dbReference type="OrthoDB" id="2193595at2759"/>
<sequence>MLGIRCRRTPWSSFSSTLLGTGSVGRRLTLGLTPESIHTSRCCRISTRSRHSDPLLVLPPNHTRIEGPTPRLFSRRQQQQFSTQVASSPELHTHNISPVVSPIQRARTKKPTTAASTTTSAAPAPVVKIFHQWDPQMDATILTLHKEHYFDWRTIAKVIDRPHTTAYYRYLRNIQPALEQGWVPPQIKDQDRLKRLISEASRISEESRALTAQAAAQRRAVNSAPSKTPEKKVRGSSNKRRVWTADMDRRITELVEGGKTWPEIGEILSIPYSSCYTRWFSTLDPGLKNFWTEEAIERLKELVKQGASWKEIGHDLKIRPIACRTKFSLLGKVSTPLSTVATSIDIPSKRQMRQKISAGKTNTDARSPKVMTFSEKESRLIVQLVGKHGQDRWDLVLSDFQLQLLGSSAEKTSSSTLETGQDHTSLPNEPHSPGLTEAKAPRSTISRRRIQSITAALLEHQYIRLSRNKAIWTFDQETRLIQQVLRRGTDDGAWEEIAQHSGFHSPAECRSHWKQLDMPVRLNPTPWGRVEQTSFWSLWRQFGSDFKKISRFCLHRSEEDCRQFFEHATRNLPDPTLEPDEFSQKIQEIQDGLPFERQKHFFTKERSLRLQRAMKRAGMHIGKRNSSGYGGWEWVAQLVQPGMAVAPCVEHWNYLRKNMDVIYGPLEEGKTEIKPTETNCWSHEEIKLLDQGIRDLSSCWKEIQQRYLPWRTMPAIRQRWLTMSDRSLLVNEEEYYKIIGAGSSVDEIDFDALAKTMRGWKRSPCRRVFETSYKHLIAHTRWTPEEDHLLIRKVLEEHGRDWNAVAKHFQGVQTARATLFGHTPATSSLSPFYLEGLRVQKTAWQCRLRWSQLVEPLMSEGPALSVTQKSRALRLSKKLLQV</sequence>
<reference evidence="4" key="2">
    <citation type="journal article" date="2022" name="Microbiol. Resour. Announc.">
        <title>Whole-Genome Sequence of Entomortierella parvispora E1425, a Mucoromycotan Fungus Associated with Burkholderiaceae-Related Endosymbiotic Bacteria.</title>
        <authorList>
            <person name="Herlambang A."/>
            <person name="Guo Y."/>
            <person name="Takashima Y."/>
            <person name="Narisawa K."/>
            <person name="Ohta H."/>
            <person name="Nishizawa T."/>
        </authorList>
    </citation>
    <scope>NUCLEOTIDE SEQUENCE</scope>
    <source>
        <strain evidence="4">E1425</strain>
    </source>
</reference>